<proteinExistence type="predicted"/>
<dbReference type="Gene3D" id="3.40.50.510">
    <property type="entry name" value="Phosphotransferase system, mannose-type IIA component"/>
    <property type="match status" value="1"/>
</dbReference>
<gene>
    <name evidence="7" type="primary">dhaM</name>
    <name evidence="7" type="ORF">GCM10009066_13920</name>
</gene>
<dbReference type="NCBIfam" id="TIGR02364">
    <property type="entry name" value="dha_pts"/>
    <property type="match status" value="1"/>
</dbReference>
<evidence type="ECO:0000256" key="1">
    <source>
        <dbReference type="ARBA" id="ARBA00001113"/>
    </source>
</evidence>
<dbReference type="InterPro" id="IPR039643">
    <property type="entry name" value="DhaM"/>
</dbReference>
<feature type="domain" description="PTS EIIA type-4" evidence="6">
    <location>
        <begin position="1"/>
        <end position="126"/>
    </location>
</feature>
<dbReference type="PANTHER" id="PTHR38594">
    <property type="entry name" value="PEP-DEPENDENT DIHYDROXYACETONE KINASE, PHOSPHORYL DONOR SUBUNIT DHAM"/>
    <property type="match status" value="1"/>
</dbReference>
<evidence type="ECO:0000256" key="5">
    <source>
        <dbReference type="ARBA" id="ARBA00046577"/>
    </source>
</evidence>
<organism evidence="7 8">
    <name type="scientific">Halarchaeum salinum</name>
    <dbReference type="NCBI Taxonomy" id="489912"/>
    <lineage>
        <taxon>Archaea</taxon>
        <taxon>Methanobacteriati</taxon>
        <taxon>Methanobacteriota</taxon>
        <taxon>Stenosarchaea group</taxon>
        <taxon>Halobacteria</taxon>
        <taxon>Halobacteriales</taxon>
        <taxon>Halobacteriaceae</taxon>
    </lineage>
</organism>
<dbReference type="SUPFAM" id="SSF53062">
    <property type="entry name" value="PTS system fructose IIA component-like"/>
    <property type="match status" value="1"/>
</dbReference>
<dbReference type="GO" id="GO:0009401">
    <property type="term" value="P:phosphoenolpyruvate-dependent sugar phosphotransferase system"/>
    <property type="evidence" value="ECO:0007669"/>
    <property type="project" value="InterPro"/>
</dbReference>
<dbReference type="EC" id="2.7.1.121" evidence="3"/>
<evidence type="ECO:0000256" key="2">
    <source>
        <dbReference type="ARBA" id="ARBA00002788"/>
    </source>
</evidence>
<dbReference type="InterPro" id="IPR004701">
    <property type="entry name" value="PTS_EIIA_man-typ"/>
</dbReference>
<sequence length="126" mass="12202">MVGLLVVSHSEKAAAGIVEIAAEMASDVSLVAVGGDPDGGIGTDADAIAAGLAEADDGDGVVVLVDLGSATMNAELAVEMADTEAVLADAPVLEGTVNAAVHAAGSKATLDSTLDAAEEARGMTKL</sequence>
<dbReference type="InterPro" id="IPR012844">
    <property type="entry name" value="DhaM_N"/>
</dbReference>
<name>A0AAV3S6Z6_9EURY</name>
<dbReference type="GO" id="GO:0047324">
    <property type="term" value="F:phosphoenolpyruvate-glycerone phosphotransferase activity"/>
    <property type="evidence" value="ECO:0007669"/>
    <property type="project" value="UniProtKB-EC"/>
</dbReference>
<evidence type="ECO:0000313" key="8">
    <source>
        <dbReference type="Proteomes" id="UP001500837"/>
    </source>
</evidence>
<evidence type="ECO:0000256" key="4">
    <source>
        <dbReference type="ARBA" id="ARBA00022679"/>
    </source>
</evidence>
<dbReference type="Pfam" id="PF03610">
    <property type="entry name" value="EIIA-man"/>
    <property type="match status" value="1"/>
</dbReference>
<dbReference type="GO" id="GO:0016020">
    <property type="term" value="C:membrane"/>
    <property type="evidence" value="ECO:0007669"/>
    <property type="project" value="InterPro"/>
</dbReference>
<comment type="caution">
    <text evidence="7">The sequence shown here is derived from an EMBL/GenBank/DDBJ whole genome shotgun (WGS) entry which is preliminary data.</text>
</comment>
<keyword evidence="4" id="KW-0808">Transferase</keyword>
<keyword evidence="7" id="KW-0418">Kinase</keyword>
<protein>
    <recommendedName>
        <fullName evidence="3">phosphoenolpyruvate--glycerone phosphotransferase</fullName>
        <ecNumber evidence="3">2.7.1.121</ecNumber>
    </recommendedName>
</protein>
<accession>A0AAV3S6Z6</accession>
<dbReference type="RefSeq" id="WP_211311379.1">
    <property type="nucleotide sequence ID" value="NZ_BAAABL010000042.1"/>
</dbReference>
<dbReference type="Proteomes" id="UP001500837">
    <property type="component" value="Unassembled WGS sequence"/>
</dbReference>
<dbReference type="PANTHER" id="PTHR38594:SF1">
    <property type="entry name" value="PEP-DEPENDENT DIHYDROXYACETONE KINASE, PHOSPHORYL DONOR SUBUNIT DHAM"/>
    <property type="match status" value="1"/>
</dbReference>
<dbReference type="GO" id="GO:0019563">
    <property type="term" value="P:glycerol catabolic process"/>
    <property type="evidence" value="ECO:0007669"/>
    <property type="project" value="InterPro"/>
</dbReference>
<evidence type="ECO:0000313" key="7">
    <source>
        <dbReference type="EMBL" id="GAA0300974.1"/>
    </source>
</evidence>
<dbReference type="EMBL" id="BAAABL010000042">
    <property type="protein sequence ID" value="GAA0300974.1"/>
    <property type="molecule type" value="Genomic_DNA"/>
</dbReference>
<keyword evidence="8" id="KW-1185">Reference proteome</keyword>
<reference evidence="7 8" key="1">
    <citation type="journal article" date="2019" name="Int. J. Syst. Evol. Microbiol.">
        <title>The Global Catalogue of Microorganisms (GCM) 10K type strain sequencing project: providing services to taxonomists for standard genome sequencing and annotation.</title>
        <authorList>
            <consortium name="The Broad Institute Genomics Platform"/>
            <consortium name="The Broad Institute Genome Sequencing Center for Infectious Disease"/>
            <person name="Wu L."/>
            <person name="Ma J."/>
        </authorList>
    </citation>
    <scope>NUCLEOTIDE SEQUENCE [LARGE SCALE GENOMIC DNA]</scope>
    <source>
        <strain evidence="7 8">JCM 16330</strain>
    </source>
</reference>
<dbReference type="AlphaFoldDB" id="A0AAV3S6Z6"/>
<comment type="catalytic activity">
    <reaction evidence="1">
        <text>dihydroxyacetone + phosphoenolpyruvate = dihydroxyacetone phosphate + pyruvate</text>
        <dbReference type="Rhea" id="RHEA:18381"/>
        <dbReference type="ChEBI" id="CHEBI:15361"/>
        <dbReference type="ChEBI" id="CHEBI:16016"/>
        <dbReference type="ChEBI" id="CHEBI:57642"/>
        <dbReference type="ChEBI" id="CHEBI:58702"/>
        <dbReference type="EC" id="2.7.1.121"/>
    </reaction>
</comment>
<evidence type="ECO:0000259" key="6">
    <source>
        <dbReference type="PROSITE" id="PS51096"/>
    </source>
</evidence>
<dbReference type="PROSITE" id="PS51096">
    <property type="entry name" value="PTS_EIIA_TYPE_4"/>
    <property type="match status" value="1"/>
</dbReference>
<comment type="function">
    <text evidence="2">Component of the dihydroxyacetone kinase complex, which is responsible for the phosphoenolpyruvate (PEP)-dependent phosphorylation of dihydroxyacetone. DhaM serves as the phosphoryl donor. Is phosphorylated by phosphoenolpyruvate in an EI- and HPr-dependent reaction, and a phosphorelay system on histidine residues finally leads to phosphoryl transfer to DhaL and dihydroxyacetone.</text>
</comment>
<evidence type="ECO:0000256" key="3">
    <source>
        <dbReference type="ARBA" id="ARBA00012095"/>
    </source>
</evidence>
<comment type="subunit">
    <text evidence="5">Homodimer. The dihydroxyacetone kinase complex is composed of a homodimer of DhaM, a homodimer of DhaK and the subunit DhaL.</text>
</comment>
<dbReference type="InterPro" id="IPR036662">
    <property type="entry name" value="PTS_EIIA_man-typ_sf"/>
</dbReference>